<reference evidence="2" key="1">
    <citation type="journal article" date="2021" name="Front. Plant Sci.">
        <title>Chromosome-Scale Genome Assembly for Chinese Sour Jujube and Insights Into Its Genome Evolution and Domestication Signature.</title>
        <authorList>
            <person name="Shen L.-Y."/>
            <person name="Luo H."/>
            <person name="Wang X.-L."/>
            <person name="Wang X.-M."/>
            <person name="Qiu X.-J."/>
            <person name="Liu H."/>
            <person name="Zhou S.-S."/>
            <person name="Jia K.-H."/>
            <person name="Nie S."/>
            <person name="Bao Y.-T."/>
            <person name="Zhang R.-G."/>
            <person name="Yun Q.-Z."/>
            <person name="Chai Y.-H."/>
            <person name="Lu J.-Y."/>
            <person name="Li Y."/>
            <person name="Zhao S.-W."/>
            <person name="Mao J.-F."/>
            <person name="Jia S.-G."/>
            <person name="Mao Y.-M."/>
        </authorList>
    </citation>
    <scope>NUCLEOTIDE SEQUENCE</scope>
    <source>
        <strain evidence="2">AT0</strain>
        <tissue evidence="2">Leaf</tissue>
    </source>
</reference>
<dbReference type="Pfam" id="PF12452">
    <property type="entry name" value="DUF3685"/>
    <property type="match status" value="2"/>
</dbReference>
<accession>A0A978URM7</accession>
<evidence type="ECO:0000313" key="3">
    <source>
        <dbReference type="Proteomes" id="UP000813462"/>
    </source>
</evidence>
<feature type="compositionally biased region" description="Low complexity" evidence="1">
    <location>
        <begin position="131"/>
        <end position="147"/>
    </location>
</feature>
<organism evidence="2 3">
    <name type="scientific">Ziziphus jujuba var. spinosa</name>
    <dbReference type="NCBI Taxonomy" id="714518"/>
    <lineage>
        <taxon>Eukaryota</taxon>
        <taxon>Viridiplantae</taxon>
        <taxon>Streptophyta</taxon>
        <taxon>Embryophyta</taxon>
        <taxon>Tracheophyta</taxon>
        <taxon>Spermatophyta</taxon>
        <taxon>Magnoliopsida</taxon>
        <taxon>eudicotyledons</taxon>
        <taxon>Gunneridae</taxon>
        <taxon>Pentapetalae</taxon>
        <taxon>rosids</taxon>
        <taxon>fabids</taxon>
        <taxon>Rosales</taxon>
        <taxon>Rhamnaceae</taxon>
        <taxon>Paliureae</taxon>
        <taxon>Ziziphus</taxon>
    </lineage>
</organism>
<dbReference type="PANTHER" id="PTHR36807">
    <property type="entry name" value="PHOSPHOGLYCOLATE PHOSPHATASE"/>
    <property type="match status" value="1"/>
</dbReference>
<evidence type="ECO:0000256" key="1">
    <source>
        <dbReference type="SAM" id="MobiDB-lite"/>
    </source>
</evidence>
<gene>
    <name evidence="2" type="ORF">FEM48_Zijuj09G0074400</name>
</gene>
<evidence type="ECO:0000313" key="2">
    <source>
        <dbReference type="EMBL" id="KAH7517527.1"/>
    </source>
</evidence>
<feature type="region of interest" description="Disordered" evidence="1">
    <location>
        <begin position="128"/>
        <end position="149"/>
    </location>
</feature>
<dbReference type="Proteomes" id="UP000813462">
    <property type="component" value="Unassembled WGS sequence"/>
</dbReference>
<comment type="caution">
    <text evidence="2">The sequence shown here is derived from an EMBL/GenBank/DDBJ whole genome shotgun (WGS) entry which is preliminary data.</text>
</comment>
<dbReference type="PANTHER" id="PTHR36807:SF2">
    <property type="entry name" value="PHOSPHOGLYCOLATE PHOSPHATASE"/>
    <property type="match status" value="1"/>
</dbReference>
<sequence length="562" mass="64264">MAEYVASSSCIKLHMQRGCVRAEGFKPRNVHFRMVQRKYFYANWNSSWLPTWKMKELNIPRKSKLYASPYLRKHSFKCSCLGSLVNPESATASEWVPIVDQVLLMASIFLTYMAGVIPVDKSYQKDISSDNVVPESPSSSGSGTTNEDQVNSKYALDVVKEKLLNTLDAFERTPSIGNMVLEYDERRAKRPLNLSALADGPRIRLLWASFQRIEDEASTLSNCLVLQCPVSGKVNDVSNSGTFNMDNRLTVFSEIIQKSCGPACMTWLERELCLSNNNSHALVSILRAKLKGDDRVLNIRKSGKEDLYADLLCFLCFGSIREGWCYDRSLFLLNGISILEDLVITLADEIAGIYLELISVDSNLSSEMNSMCLAICTLSTRDLQRLRNEVALNQWLYQNMESVTSMYEDRFDLHTLQSQLIKEPGNRHSENQWWKRFTQKKSETGSSSYYTVISQFSMPVKRTKELRALTGCYWFMELQNSHYQFMEPCMDEINTYLLDDAVGKLLRRYYFSLFLELSDISMPLIRAVVNKVSNALSFFLVTLIGRSLGLIYTGIRQSLRWK</sequence>
<dbReference type="InterPro" id="IPR022552">
    <property type="entry name" value="UPF_Ycf55"/>
</dbReference>
<name>A0A978URM7_ZIZJJ</name>
<protein>
    <submittedName>
        <fullName evidence="2">Uncharacterized protein</fullName>
    </submittedName>
</protein>
<dbReference type="EMBL" id="JAEACU010000009">
    <property type="protein sequence ID" value="KAH7517527.1"/>
    <property type="molecule type" value="Genomic_DNA"/>
</dbReference>
<proteinExistence type="predicted"/>
<dbReference type="AlphaFoldDB" id="A0A978URM7"/>